<feature type="transmembrane region" description="Helical" evidence="10">
    <location>
        <begin position="240"/>
        <end position="258"/>
    </location>
</feature>
<comment type="subcellular location">
    <subcellularLocation>
        <location evidence="1">Cell membrane</location>
        <topology evidence="1">Multi-pass membrane protein</topology>
    </subcellularLocation>
</comment>
<dbReference type="GO" id="GO:0006811">
    <property type="term" value="P:monoatomic ion transport"/>
    <property type="evidence" value="ECO:0007669"/>
    <property type="project" value="UniProtKB-KW"/>
</dbReference>
<reference evidence="11 12" key="1">
    <citation type="journal article" date="2012" name="Int. J. Syst. Evol. Microbiol.">
        <title>Flammeovirga pacifica sp. nov., isolated from deep-sea sediment.</title>
        <authorList>
            <person name="Xu H."/>
            <person name="Fu Y."/>
            <person name="Yang N."/>
            <person name="Ding Z."/>
            <person name="Lai Q."/>
            <person name="Zeng R."/>
        </authorList>
    </citation>
    <scope>NUCLEOTIDE SEQUENCE [LARGE SCALE GENOMIC DNA]</scope>
    <source>
        <strain evidence="12">DSM 24597 / LMG 26175 / WPAGA1</strain>
    </source>
</reference>
<evidence type="ECO:0000313" key="12">
    <source>
        <dbReference type="Proteomes" id="UP000179797"/>
    </source>
</evidence>
<evidence type="ECO:0000256" key="7">
    <source>
        <dbReference type="ARBA" id="ARBA00023065"/>
    </source>
</evidence>
<dbReference type="AlphaFoldDB" id="A0A1S1YTA5"/>
<keyword evidence="5 10" id="KW-0812">Transmembrane</keyword>
<dbReference type="NCBIfam" id="TIGR00797">
    <property type="entry name" value="matE"/>
    <property type="match status" value="1"/>
</dbReference>
<feature type="transmembrane region" description="Helical" evidence="10">
    <location>
        <begin position="409"/>
        <end position="432"/>
    </location>
</feature>
<dbReference type="GO" id="GO:0042910">
    <property type="term" value="F:xenobiotic transmembrane transporter activity"/>
    <property type="evidence" value="ECO:0007669"/>
    <property type="project" value="InterPro"/>
</dbReference>
<evidence type="ECO:0000256" key="2">
    <source>
        <dbReference type="ARBA" id="ARBA00022448"/>
    </source>
</evidence>
<protein>
    <recommendedName>
        <fullName evidence="9">Multidrug-efflux transporter</fullName>
    </recommendedName>
</protein>
<dbReference type="RefSeq" id="WP_044220913.1">
    <property type="nucleotide sequence ID" value="NZ_JRYR02000002.1"/>
</dbReference>
<dbReference type="InterPro" id="IPR002528">
    <property type="entry name" value="MATE_fam"/>
</dbReference>
<feature type="transmembrane region" description="Helical" evidence="10">
    <location>
        <begin position="54"/>
        <end position="73"/>
    </location>
</feature>
<keyword evidence="8 10" id="KW-0472">Membrane</keyword>
<feature type="transmembrane region" description="Helical" evidence="10">
    <location>
        <begin position="164"/>
        <end position="185"/>
    </location>
</feature>
<organism evidence="11 12">
    <name type="scientific">Flammeovirga pacifica</name>
    <dbReference type="NCBI Taxonomy" id="915059"/>
    <lineage>
        <taxon>Bacteria</taxon>
        <taxon>Pseudomonadati</taxon>
        <taxon>Bacteroidota</taxon>
        <taxon>Cytophagia</taxon>
        <taxon>Cytophagales</taxon>
        <taxon>Flammeovirgaceae</taxon>
        <taxon>Flammeovirga</taxon>
    </lineage>
</organism>
<evidence type="ECO:0000313" key="11">
    <source>
        <dbReference type="EMBL" id="OHX64236.1"/>
    </source>
</evidence>
<dbReference type="CDD" id="cd13140">
    <property type="entry name" value="MATE_like_1"/>
    <property type="match status" value="1"/>
</dbReference>
<keyword evidence="2" id="KW-0813">Transport</keyword>
<keyword evidence="7" id="KW-0406">Ion transport</keyword>
<keyword evidence="4" id="KW-1003">Cell membrane</keyword>
<feature type="transmembrane region" description="Helical" evidence="10">
    <location>
        <begin position="191"/>
        <end position="209"/>
    </location>
</feature>
<evidence type="ECO:0000256" key="5">
    <source>
        <dbReference type="ARBA" id="ARBA00022692"/>
    </source>
</evidence>
<name>A0A1S1YTA5_FLAPC</name>
<dbReference type="InterPro" id="IPR048279">
    <property type="entry name" value="MdtK-like"/>
</dbReference>
<proteinExistence type="predicted"/>
<feature type="transmembrane region" description="Helical" evidence="10">
    <location>
        <begin position="351"/>
        <end position="372"/>
    </location>
</feature>
<evidence type="ECO:0000256" key="4">
    <source>
        <dbReference type="ARBA" id="ARBA00022475"/>
    </source>
</evidence>
<dbReference type="OrthoDB" id="9776324at2"/>
<evidence type="ECO:0000256" key="1">
    <source>
        <dbReference type="ARBA" id="ARBA00004651"/>
    </source>
</evidence>
<evidence type="ECO:0000256" key="8">
    <source>
        <dbReference type="ARBA" id="ARBA00023136"/>
    </source>
</evidence>
<evidence type="ECO:0000256" key="6">
    <source>
        <dbReference type="ARBA" id="ARBA00022989"/>
    </source>
</evidence>
<accession>A0A1S1YTA5</accession>
<dbReference type="PANTHER" id="PTHR43298">
    <property type="entry name" value="MULTIDRUG RESISTANCE PROTEIN NORM-RELATED"/>
    <property type="match status" value="1"/>
</dbReference>
<feature type="transmembrane region" description="Helical" evidence="10">
    <location>
        <begin position="12"/>
        <end position="34"/>
    </location>
</feature>
<feature type="transmembrane region" description="Helical" evidence="10">
    <location>
        <begin position="384"/>
        <end position="403"/>
    </location>
</feature>
<dbReference type="STRING" id="915059.NH26_21785"/>
<dbReference type="PIRSF" id="PIRSF006603">
    <property type="entry name" value="DinF"/>
    <property type="match status" value="1"/>
</dbReference>
<comment type="caution">
    <text evidence="11">The sequence shown here is derived from an EMBL/GenBank/DDBJ whole genome shotgun (WGS) entry which is preliminary data.</text>
</comment>
<dbReference type="Proteomes" id="UP000179797">
    <property type="component" value="Unassembled WGS sequence"/>
</dbReference>
<evidence type="ECO:0000256" key="3">
    <source>
        <dbReference type="ARBA" id="ARBA00022449"/>
    </source>
</evidence>
<dbReference type="InterPro" id="IPR050222">
    <property type="entry name" value="MATE_MdtK"/>
</dbReference>
<keyword evidence="12" id="KW-1185">Reference proteome</keyword>
<dbReference type="Pfam" id="PF01554">
    <property type="entry name" value="MatE"/>
    <property type="match status" value="2"/>
</dbReference>
<keyword evidence="6 10" id="KW-1133">Transmembrane helix</keyword>
<feature type="transmembrane region" description="Helical" evidence="10">
    <location>
        <begin position="315"/>
        <end position="339"/>
    </location>
</feature>
<dbReference type="PANTHER" id="PTHR43298:SF2">
    <property type="entry name" value="FMN_FAD EXPORTER YEEO-RELATED"/>
    <property type="match status" value="1"/>
</dbReference>
<dbReference type="GO" id="GO:0005886">
    <property type="term" value="C:plasma membrane"/>
    <property type="evidence" value="ECO:0007669"/>
    <property type="project" value="UniProtKB-SubCell"/>
</dbReference>
<gene>
    <name evidence="11" type="ORF">NH26_21785</name>
</gene>
<evidence type="ECO:0000256" key="10">
    <source>
        <dbReference type="SAM" id="Phobius"/>
    </source>
</evidence>
<feature type="transmembrane region" description="Helical" evidence="10">
    <location>
        <begin position="133"/>
        <end position="152"/>
    </location>
</feature>
<keyword evidence="3" id="KW-0050">Antiport</keyword>
<evidence type="ECO:0000256" key="9">
    <source>
        <dbReference type="ARBA" id="ARBA00031636"/>
    </source>
</evidence>
<dbReference type="EMBL" id="JRYR02000002">
    <property type="protein sequence ID" value="OHX64236.1"/>
    <property type="molecule type" value="Genomic_DNA"/>
</dbReference>
<feature type="transmembrane region" description="Helical" evidence="10">
    <location>
        <begin position="270"/>
        <end position="294"/>
    </location>
</feature>
<feature type="transmembrane region" description="Helical" evidence="10">
    <location>
        <begin position="94"/>
        <end position="113"/>
    </location>
</feature>
<dbReference type="GO" id="GO:0015297">
    <property type="term" value="F:antiporter activity"/>
    <property type="evidence" value="ECO:0007669"/>
    <property type="project" value="UniProtKB-KW"/>
</dbReference>
<sequence length="445" mass="48764">MKKDLTQGPVLKGILGLSLPIIGASFLQIANNVIDMFWVGKLGSDAVASVGTAGFYLQLFWALTSVFYMGVGINTSRLIGEKKEGEALRWGREGLFLLLIASIILFIFVQLFQVPLISFFGLNEEVQIGAISYLTWMSLSFFITPIIFLFTAISQARGDTKTPLYYTGFGLVINIILDPIFILLLDWGIEGAAWATIIAQVVSSLLFIVKRGEVFLGGKEHWELQLSHAKKIINTGFPASMQRILFTIVGIMIAKIIADWGSEAIAAQKIGIQIESITFMCIGGLSSGMMSFTGQNLGAKRPDRILDGYTNALKIGISIGIINGIFFIYGGPFLMSLFVTDAGTIEIGANYLFMMGIAQVFMCIEMLTSGIINGLGKTKIPASINIAFTIIRIPMALFFAYILELGINGVWLSIACSMFLRSIALSVAFQYLKKKFINKLTHEII</sequence>